<dbReference type="EMBL" id="MNCJ02000325">
    <property type="protein sequence ID" value="KAF5786947.1"/>
    <property type="molecule type" value="Genomic_DNA"/>
</dbReference>
<feature type="chain" id="PRO_5039906171" evidence="1">
    <location>
        <begin position="18"/>
        <end position="53"/>
    </location>
</feature>
<proteinExistence type="predicted"/>
<dbReference type="Proteomes" id="UP000215914">
    <property type="component" value="Unassembled WGS sequence"/>
</dbReference>
<feature type="signal peptide" evidence="1">
    <location>
        <begin position="1"/>
        <end position="17"/>
    </location>
</feature>
<keyword evidence="1" id="KW-0732">Signal</keyword>
<accession>A0A9K3HYQ4</accession>
<reference evidence="2" key="2">
    <citation type="submission" date="2020-06" db="EMBL/GenBank/DDBJ databases">
        <title>Helianthus annuus Genome sequencing and assembly Release 2.</title>
        <authorList>
            <person name="Gouzy J."/>
            <person name="Langlade N."/>
            <person name="Munos S."/>
        </authorList>
    </citation>
    <scope>NUCLEOTIDE SEQUENCE</scope>
    <source>
        <tissue evidence="2">Leaves</tissue>
    </source>
</reference>
<name>A0A9K3HYQ4_HELAN</name>
<organism evidence="2 3">
    <name type="scientific">Helianthus annuus</name>
    <name type="common">Common sunflower</name>
    <dbReference type="NCBI Taxonomy" id="4232"/>
    <lineage>
        <taxon>Eukaryota</taxon>
        <taxon>Viridiplantae</taxon>
        <taxon>Streptophyta</taxon>
        <taxon>Embryophyta</taxon>
        <taxon>Tracheophyta</taxon>
        <taxon>Spermatophyta</taxon>
        <taxon>Magnoliopsida</taxon>
        <taxon>eudicotyledons</taxon>
        <taxon>Gunneridae</taxon>
        <taxon>Pentapetalae</taxon>
        <taxon>asterids</taxon>
        <taxon>campanulids</taxon>
        <taxon>Asterales</taxon>
        <taxon>Asteraceae</taxon>
        <taxon>Asteroideae</taxon>
        <taxon>Heliantheae alliance</taxon>
        <taxon>Heliantheae</taxon>
        <taxon>Helianthus</taxon>
    </lineage>
</organism>
<protein>
    <submittedName>
        <fullName evidence="2">Uncharacterized protein</fullName>
    </submittedName>
</protein>
<dbReference type="Gramene" id="mRNA:HanXRQr2_Chr10g0447241">
    <property type="protein sequence ID" value="CDS:HanXRQr2_Chr10g0447241.1"/>
    <property type="gene ID" value="HanXRQr2_Chr10g0447241"/>
</dbReference>
<evidence type="ECO:0000256" key="1">
    <source>
        <dbReference type="SAM" id="SignalP"/>
    </source>
</evidence>
<keyword evidence="3" id="KW-1185">Reference proteome</keyword>
<sequence length="53" mass="5973">MLTTIWWVLGNDPFAFGLGLALDLSSSSQDERYQVGIWFANLLYRTLASLAYS</sequence>
<evidence type="ECO:0000313" key="3">
    <source>
        <dbReference type="Proteomes" id="UP000215914"/>
    </source>
</evidence>
<comment type="caution">
    <text evidence="2">The sequence shown here is derived from an EMBL/GenBank/DDBJ whole genome shotgun (WGS) entry which is preliminary data.</text>
</comment>
<evidence type="ECO:0000313" key="2">
    <source>
        <dbReference type="EMBL" id="KAF5786947.1"/>
    </source>
</evidence>
<gene>
    <name evidence="2" type="ORF">HanXRQr2_Chr10g0447241</name>
</gene>
<dbReference type="AlphaFoldDB" id="A0A9K3HYQ4"/>
<reference evidence="2" key="1">
    <citation type="journal article" date="2017" name="Nature">
        <title>The sunflower genome provides insights into oil metabolism, flowering and Asterid evolution.</title>
        <authorList>
            <person name="Badouin H."/>
            <person name="Gouzy J."/>
            <person name="Grassa C.J."/>
            <person name="Murat F."/>
            <person name="Staton S.E."/>
            <person name="Cottret L."/>
            <person name="Lelandais-Briere C."/>
            <person name="Owens G.L."/>
            <person name="Carrere S."/>
            <person name="Mayjonade B."/>
            <person name="Legrand L."/>
            <person name="Gill N."/>
            <person name="Kane N.C."/>
            <person name="Bowers J.E."/>
            <person name="Hubner S."/>
            <person name="Bellec A."/>
            <person name="Berard A."/>
            <person name="Berges H."/>
            <person name="Blanchet N."/>
            <person name="Boniface M.C."/>
            <person name="Brunel D."/>
            <person name="Catrice O."/>
            <person name="Chaidir N."/>
            <person name="Claudel C."/>
            <person name="Donnadieu C."/>
            <person name="Faraut T."/>
            <person name="Fievet G."/>
            <person name="Helmstetter N."/>
            <person name="King M."/>
            <person name="Knapp S.J."/>
            <person name="Lai Z."/>
            <person name="Le Paslier M.C."/>
            <person name="Lippi Y."/>
            <person name="Lorenzon L."/>
            <person name="Mandel J.R."/>
            <person name="Marage G."/>
            <person name="Marchand G."/>
            <person name="Marquand E."/>
            <person name="Bret-Mestries E."/>
            <person name="Morien E."/>
            <person name="Nambeesan S."/>
            <person name="Nguyen T."/>
            <person name="Pegot-Espagnet P."/>
            <person name="Pouilly N."/>
            <person name="Raftis F."/>
            <person name="Sallet E."/>
            <person name="Schiex T."/>
            <person name="Thomas J."/>
            <person name="Vandecasteele C."/>
            <person name="Vares D."/>
            <person name="Vear F."/>
            <person name="Vautrin S."/>
            <person name="Crespi M."/>
            <person name="Mangin B."/>
            <person name="Burke J.M."/>
            <person name="Salse J."/>
            <person name="Munos S."/>
            <person name="Vincourt P."/>
            <person name="Rieseberg L.H."/>
            <person name="Langlade N.B."/>
        </authorList>
    </citation>
    <scope>NUCLEOTIDE SEQUENCE</scope>
    <source>
        <tissue evidence="2">Leaves</tissue>
    </source>
</reference>